<evidence type="ECO:0000313" key="2">
    <source>
        <dbReference type="Proteomes" id="UP000502641"/>
    </source>
</evidence>
<reference evidence="1 2" key="1">
    <citation type="submission" date="2020-05" db="EMBL/GenBank/DDBJ databases">
        <authorList>
            <person name="Li K."/>
        </authorList>
    </citation>
    <scope>NUCLEOTIDE SEQUENCE [LARGE SCALE GENOMIC DNA]</scope>
    <source>
        <strain evidence="2">jing01</strain>
    </source>
</reference>
<gene>
    <name evidence="1" type="ORF">HKX69_35110</name>
</gene>
<organism evidence="1 2">
    <name type="scientific">Streptomyces argyrophylli</name>
    <dbReference type="NCBI Taxonomy" id="2726118"/>
    <lineage>
        <taxon>Bacteria</taxon>
        <taxon>Bacillati</taxon>
        <taxon>Actinomycetota</taxon>
        <taxon>Actinomycetes</taxon>
        <taxon>Kitasatosporales</taxon>
        <taxon>Streptomycetaceae</taxon>
        <taxon>Streptomyces</taxon>
    </lineage>
</organism>
<evidence type="ECO:0000313" key="1">
    <source>
        <dbReference type="EMBL" id="QJS14054.1"/>
    </source>
</evidence>
<name>A0A6M4PTT2_9ACTN</name>
<dbReference type="Proteomes" id="UP000502641">
    <property type="component" value="Chromosome"/>
</dbReference>
<keyword evidence="2" id="KW-1185">Reference proteome</keyword>
<dbReference type="EMBL" id="CP053189">
    <property type="protein sequence ID" value="QJS14054.1"/>
    <property type="molecule type" value="Genomic_DNA"/>
</dbReference>
<dbReference type="AlphaFoldDB" id="A0A6M4PTT2"/>
<sequence length="169" mass="17839">MRARASAEAVVASLTGRVAAPSTLLLGRYDTAGRLRFVAWTAPLSARPGGRSAACCIRAARTIPGRAVASWAGWGRREALDHRPVVLDVVVEFAGDTAVDEGRYRHPVRYLRGTRRPQRPAAASLRGLVVLSGEVGDAAGWWLAADVGVGSVVVVPVEPVGERCLSFGV</sequence>
<dbReference type="KEGG" id="sarg:HKX69_35110"/>
<accession>A0A6M4PTT2</accession>
<proteinExistence type="predicted"/>
<protein>
    <submittedName>
        <fullName evidence="1">Uncharacterized protein</fullName>
    </submittedName>
</protein>